<feature type="transmembrane region" description="Helical" evidence="1">
    <location>
        <begin position="87"/>
        <end position="105"/>
    </location>
</feature>
<dbReference type="AlphaFoldDB" id="A0A2S2PSW9"/>
<evidence type="ECO:0000256" key="1">
    <source>
        <dbReference type="SAM" id="Phobius"/>
    </source>
</evidence>
<keyword evidence="1" id="KW-0472">Membrane</keyword>
<organism evidence="2">
    <name type="scientific">Schizaphis graminum</name>
    <name type="common">Green bug aphid</name>
    <dbReference type="NCBI Taxonomy" id="13262"/>
    <lineage>
        <taxon>Eukaryota</taxon>
        <taxon>Metazoa</taxon>
        <taxon>Ecdysozoa</taxon>
        <taxon>Arthropoda</taxon>
        <taxon>Hexapoda</taxon>
        <taxon>Insecta</taxon>
        <taxon>Pterygota</taxon>
        <taxon>Neoptera</taxon>
        <taxon>Paraneoptera</taxon>
        <taxon>Hemiptera</taxon>
        <taxon>Sternorrhyncha</taxon>
        <taxon>Aphidomorpha</taxon>
        <taxon>Aphidoidea</taxon>
        <taxon>Aphididae</taxon>
        <taxon>Aphidini</taxon>
        <taxon>Schizaphis</taxon>
    </lineage>
</organism>
<reference evidence="2" key="1">
    <citation type="submission" date="2018-04" db="EMBL/GenBank/DDBJ databases">
        <title>Transcriptome of Schizaphis graminum biotype I.</title>
        <authorList>
            <person name="Scully E.D."/>
            <person name="Geib S.M."/>
            <person name="Palmer N.A."/>
            <person name="Koch K."/>
            <person name="Bradshaw J."/>
            <person name="Heng-Moss T."/>
            <person name="Sarath G."/>
        </authorList>
    </citation>
    <scope>NUCLEOTIDE SEQUENCE</scope>
</reference>
<evidence type="ECO:0000313" key="2">
    <source>
        <dbReference type="EMBL" id="MBY32582.1"/>
    </source>
</evidence>
<keyword evidence="1" id="KW-0812">Transmembrane</keyword>
<sequence>MEEEDCKFVQNAVSETKEQEVKFSENLLDEQKNQDSLLEKKEFLPYGVGPVIDCEIDDDNDEPDYAAYARKRPKNLKLRRKKKKKKGFYHMVLVQLLIVKLMMIVTNPII</sequence>
<gene>
    <name evidence="2" type="ORF">g.61247</name>
</gene>
<name>A0A2S2PSW9_SCHGA</name>
<protein>
    <submittedName>
        <fullName evidence="2">Uncharacterized protein</fullName>
    </submittedName>
</protein>
<dbReference type="EMBL" id="GGMR01019963">
    <property type="protein sequence ID" value="MBY32582.1"/>
    <property type="molecule type" value="Transcribed_RNA"/>
</dbReference>
<accession>A0A2S2PSW9</accession>
<keyword evidence="1" id="KW-1133">Transmembrane helix</keyword>
<proteinExistence type="predicted"/>